<evidence type="ECO:0000256" key="2">
    <source>
        <dbReference type="ARBA" id="ARBA00005575"/>
    </source>
</evidence>
<dbReference type="GO" id="GO:0005524">
    <property type="term" value="F:ATP binding"/>
    <property type="evidence" value="ECO:0007669"/>
    <property type="project" value="UniProtKB-KW"/>
</dbReference>
<feature type="domain" description="FHA" evidence="14">
    <location>
        <begin position="88"/>
        <end position="135"/>
    </location>
</feature>
<gene>
    <name evidence="16" type="ORF">SEPMUDRAFT_73576</name>
</gene>
<dbReference type="SMART" id="SM00240">
    <property type="entry name" value="FHA"/>
    <property type="match status" value="1"/>
</dbReference>
<dbReference type="CDD" id="cd00060">
    <property type="entry name" value="FHA"/>
    <property type="match status" value="1"/>
</dbReference>
<dbReference type="eggNOG" id="KOG0032">
    <property type="taxonomic scope" value="Eukaryota"/>
</dbReference>
<evidence type="ECO:0000256" key="1">
    <source>
        <dbReference type="ARBA" id="ARBA00004623"/>
    </source>
</evidence>
<dbReference type="InterPro" id="IPR008984">
    <property type="entry name" value="SMAD_FHA_dom_sf"/>
</dbReference>
<feature type="domain" description="Protein kinase" evidence="15">
    <location>
        <begin position="231"/>
        <end position="476"/>
    </location>
</feature>
<dbReference type="EMBL" id="KB456270">
    <property type="protein sequence ID" value="EMF09094.1"/>
    <property type="molecule type" value="Genomic_DNA"/>
</dbReference>
<dbReference type="InterPro" id="IPR000719">
    <property type="entry name" value="Prot_kinase_dom"/>
</dbReference>
<dbReference type="SUPFAM" id="SSF49879">
    <property type="entry name" value="SMAD/FHA domain"/>
    <property type="match status" value="1"/>
</dbReference>
<keyword evidence="5" id="KW-0808">Transferase</keyword>
<dbReference type="Pfam" id="PF00069">
    <property type="entry name" value="Pkinase"/>
    <property type="match status" value="1"/>
</dbReference>
<evidence type="ECO:0000313" key="16">
    <source>
        <dbReference type="EMBL" id="EMF09094.1"/>
    </source>
</evidence>
<dbReference type="InterPro" id="IPR008271">
    <property type="entry name" value="Ser/Thr_kinase_AS"/>
</dbReference>
<evidence type="ECO:0000256" key="8">
    <source>
        <dbReference type="ARBA" id="ARBA00022840"/>
    </source>
</evidence>
<evidence type="ECO:0000256" key="11">
    <source>
        <dbReference type="ARBA" id="ARBA00047899"/>
    </source>
</evidence>
<evidence type="ECO:0000313" key="17">
    <source>
        <dbReference type="Proteomes" id="UP000016931"/>
    </source>
</evidence>
<keyword evidence="17" id="KW-1185">Reference proteome</keyword>
<dbReference type="HOGENOM" id="CLU_017167_2_0_1"/>
<protein>
    <recommendedName>
        <fullName evidence="3">non-specific serine/threonine protein kinase</fullName>
        <ecNumber evidence="3">2.7.11.1</ecNumber>
    </recommendedName>
    <alternativeName>
        <fullName evidence="10">Autophagy-related protein 1</fullName>
    </alternativeName>
</protein>
<dbReference type="GO" id="GO:0010506">
    <property type="term" value="P:regulation of autophagy"/>
    <property type="evidence" value="ECO:0007669"/>
    <property type="project" value="InterPro"/>
</dbReference>
<evidence type="ECO:0000259" key="14">
    <source>
        <dbReference type="PROSITE" id="PS50006"/>
    </source>
</evidence>
<dbReference type="PROSITE" id="PS50011">
    <property type="entry name" value="PROTEIN_KINASE_DOM"/>
    <property type="match status" value="1"/>
</dbReference>
<dbReference type="STRING" id="692275.M3AUC9"/>
<comment type="catalytic activity">
    <reaction evidence="12">
        <text>L-seryl-[protein] + ATP = O-phospho-L-seryl-[protein] + ADP + H(+)</text>
        <dbReference type="Rhea" id="RHEA:17989"/>
        <dbReference type="Rhea" id="RHEA-COMP:9863"/>
        <dbReference type="Rhea" id="RHEA-COMP:11604"/>
        <dbReference type="ChEBI" id="CHEBI:15378"/>
        <dbReference type="ChEBI" id="CHEBI:29999"/>
        <dbReference type="ChEBI" id="CHEBI:30616"/>
        <dbReference type="ChEBI" id="CHEBI:83421"/>
        <dbReference type="ChEBI" id="CHEBI:456216"/>
        <dbReference type="EC" id="2.7.11.1"/>
    </reaction>
</comment>
<evidence type="ECO:0000256" key="7">
    <source>
        <dbReference type="ARBA" id="ARBA00022777"/>
    </source>
</evidence>
<dbReference type="GO" id="GO:0004674">
    <property type="term" value="F:protein serine/threonine kinase activity"/>
    <property type="evidence" value="ECO:0007669"/>
    <property type="project" value="UniProtKB-KW"/>
</dbReference>
<dbReference type="PANTHER" id="PTHR24348:SF22">
    <property type="entry name" value="NON-SPECIFIC SERINE_THREONINE PROTEIN KINASE"/>
    <property type="match status" value="1"/>
</dbReference>
<dbReference type="GO" id="GO:0000045">
    <property type="term" value="P:autophagosome assembly"/>
    <property type="evidence" value="ECO:0007669"/>
    <property type="project" value="TreeGrafter"/>
</dbReference>
<dbReference type="EC" id="2.7.11.1" evidence="3"/>
<dbReference type="GO" id="GO:0005829">
    <property type="term" value="C:cytosol"/>
    <property type="evidence" value="ECO:0007669"/>
    <property type="project" value="TreeGrafter"/>
</dbReference>
<comment type="subcellular location">
    <subcellularLocation>
        <location evidence="1">Preautophagosomal structure membrane</location>
        <topology evidence="1">Peripheral membrane protein</topology>
    </subcellularLocation>
</comment>
<dbReference type="SMART" id="SM00220">
    <property type="entry name" value="S_TKc"/>
    <property type="match status" value="1"/>
</dbReference>
<evidence type="ECO:0000256" key="4">
    <source>
        <dbReference type="ARBA" id="ARBA00022527"/>
    </source>
</evidence>
<dbReference type="SUPFAM" id="SSF56112">
    <property type="entry name" value="Protein kinase-like (PK-like)"/>
    <property type="match status" value="1"/>
</dbReference>
<dbReference type="OMA" id="RRANDIC"/>
<dbReference type="AlphaFoldDB" id="M3AUC9"/>
<sequence>MEDVIACLYPHEDATDQNYAKVAVDKVENRSRRVAAQAPAALLDLPGRTTRESTVSFYDESEESDSEPPNIEGLQLTFTLGPKAAPGFWLGTAEGCDIVLPSSLPSISRHHCFLSFDEEGRLIVRDHSKHGTIVEYDGKGKERRRNFTWIIGGHIGPDNTKKIVIELNTKLRFRILVSKPSFPTTYSDNVKMFRANFAAETSLPLGALGIQSNASTAASSGTSSPTGDHIFLGEKKLGSGSFATVFRVWDVSTGAEFASKRFNDDQTSEWQREKSVMELISHKHIVPLHCALQKPILQLVLEYQPLGALSEQLHISRNEVIIILQQGLSALTYLHGRTPPIAHRDIKPANILVYTRNPLLIKLGDFGLSKANQNFKTHCGTHRYMAPEIFTSETRQLRQYSCAVDIWSFGLVILEYAYGSPPRCRELSWLGRIVKHLNECHESEPDGLTDLLLDMLVIDPKERISAAECLARALRLPVDVDLPSTPRPVQPYAAIAQSIEETSTLKPNQRSMVSVFANQAPQATRGPVGISQRERAMTPRPFTV</sequence>
<dbReference type="PROSITE" id="PS50006">
    <property type="entry name" value="FHA_DOMAIN"/>
    <property type="match status" value="1"/>
</dbReference>
<evidence type="ECO:0000256" key="10">
    <source>
        <dbReference type="ARBA" id="ARBA00030237"/>
    </source>
</evidence>
<reference evidence="16 17" key="1">
    <citation type="journal article" date="2012" name="PLoS Pathog.">
        <title>Diverse lifestyles and strategies of plant pathogenesis encoded in the genomes of eighteen Dothideomycetes fungi.</title>
        <authorList>
            <person name="Ohm R.A."/>
            <person name="Feau N."/>
            <person name="Henrissat B."/>
            <person name="Schoch C.L."/>
            <person name="Horwitz B.A."/>
            <person name="Barry K.W."/>
            <person name="Condon B.J."/>
            <person name="Copeland A.C."/>
            <person name="Dhillon B."/>
            <person name="Glaser F."/>
            <person name="Hesse C.N."/>
            <person name="Kosti I."/>
            <person name="LaButti K."/>
            <person name="Lindquist E.A."/>
            <person name="Lucas S."/>
            <person name="Salamov A.A."/>
            <person name="Bradshaw R.E."/>
            <person name="Ciuffetti L."/>
            <person name="Hamelin R.C."/>
            <person name="Kema G.H.J."/>
            <person name="Lawrence C."/>
            <person name="Scott J.A."/>
            <person name="Spatafora J.W."/>
            <person name="Turgeon B.G."/>
            <person name="de Wit P.J.G.M."/>
            <person name="Zhong S."/>
            <person name="Goodwin S.B."/>
            <person name="Grigoriev I.V."/>
        </authorList>
    </citation>
    <scope>NUCLEOTIDE SEQUENCE [LARGE SCALE GENOMIC DNA]</scope>
    <source>
        <strain evidence="16 17">SO2202</strain>
    </source>
</reference>
<dbReference type="Gene3D" id="1.10.510.10">
    <property type="entry name" value="Transferase(Phosphotransferase) domain 1"/>
    <property type="match status" value="1"/>
</dbReference>
<keyword evidence="4" id="KW-0723">Serine/threonine-protein kinase</keyword>
<evidence type="ECO:0000259" key="15">
    <source>
        <dbReference type="PROSITE" id="PS50011"/>
    </source>
</evidence>
<dbReference type="Gene3D" id="2.60.200.20">
    <property type="match status" value="1"/>
</dbReference>
<keyword evidence="8" id="KW-0067">ATP-binding</keyword>
<comment type="similarity">
    <text evidence="2">Belongs to the protein kinase superfamily. CAMK Ser/Thr protein kinase family. CHEK2 subfamily.</text>
</comment>
<accession>M3AUC9</accession>
<dbReference type="InterPro" id="IPR011009">
    <property type="entry name" value="Kinase-like_dom_sf"/>
</dbReference>
<dbReference type="Proteomes" id="UP000016931">
    <property type="component" value="Unassembled WGS sequence"/>
</dbReference>
<evidence type="ECO:0000256" key="13">
    <source>
        <dbReference type="SAM" id="MobiDB-lite"/>
    </source>
</evidence>
<evidence type="ECO:0000256" key="12">
    <source>
        <dbReference type="ARBA" id="ARBA00048679"/>
    </source>
</evidence>
<evidence type="ECO:0000256" key="9">
    <source>
        <dbReference type="ARBA" id="ARBA00023006"/>
    </source>
</evidence>
<dbReference type="OrthoDB" id="10252171at2759"/>
<keyword evidence="7 16" id="KW-0418">Kinase</keyword>
<dbReference type="PROSITE" id="PS00108">
    <property type="entry name" value="PROTEIN_KINASE_ST"/>
    <property type="match status" value="1"/>
</dbReference>
<keyword evidence="9" id="KW-0072">Autophagy</keyword>
<dbReference type="GeneID" id="27907169"/>
<dbReference type="Gene3D" id="3.30.200.20">
    <property type="entry name" value="Phosphorylase Kinase, domain 1"/>
    <property type="match status" value="1"/>
</dbReference>
<dbReference type="GO" id="GO:0034045">
    <property type="term" value="C:phagophore assembly site membrane"/>
    <property type="evidence" value="ECO:0007669"/>
    <property type="project" value="UniProtKB-SubCell"/>
</dbReference>
<dbReference type="PANTHER" id="PTHR24348">
    <property type="entry name" value="SERINE/THREONINE-PROTEIN KINASE UNC-51-RELATED"/>
    <property type="match status" value="1"/>
</dbReference>
<dbReference type="GO" id="GO:0005776">
    <property type="term" value="C:autophagosome"/>
    <property type="evidence" value="ECO:0007669"/>
    <property type="project" value="TreeGrafter"/>
</dbReference>
<keyword evidence="6" id="KW-0547">Nucleotide-binding</keyword>
<proteinExistence type="inferred from homology"/>
<dbReference type="Pfam" id="PF00498">
    <property type="entry name" value="FHA"/>
    <property type="match status" value="1"/>
</dbReference>
<dbReference type="InterPro" id="IPR000253">
    <property type="entry name" value="FHA_dom"/>
</dbReference>
<feature type="region of interest" description="Disordered" evidence="13">
    <location>
        <begin position="524"/>
        <end position="544"/>
    </location>
</feature>
<dbReference type="RefSeq" id="XP_016757215.1">
    <property type="nucleotide sequence ID" value="XM_016910032.1"/>
</dbReference>
<evidence type="ECO:0000256" key="3">
    <source>
        <dbReference type="ARBA" id="ARBA00012513"/>
    </source>
</evidence>
<evidence type="ECO:0000256" key="5">
    <source>
        <dbReference type="ARBA" id="ARBA00022679"/>
    </source>
</evidence>
<evidence type="ECO:0000256" key="6">
    <source>
        <dbReference type="ARBA" id="ARBA00022741"/>
    </source>
</evidence>
<comment type="catalytic activity">
    <reaction evidence="11">
        <text>L-threonyl-[protein] + ATP = O-phospho-L-threonyl-[protein] + ADP + H(+)</text>
        <dbReference type="Rhea" id="RHEA:46608"/>
        <dbReference type="Rhea" id="RHEA-COMP:11060"/>
        <dbReference type="Rhea" id="RHEA-COMP:11605"/>
        <dbReference type="ChEBI" id="CHEBI:15378"/>
        <dbReference type="ChEBI" id="CHEBI:30013"/>
        <dbReference type="ChEBI" id="CHEBI:30616"/>
        <dbReference type="ChEBI" id="CHEBI:61977"/>
        <dbReference type="ChEBI" id="CHEBI:456216"/>
        <dbReference type="EC" id="2.7.11.1"/>
    </reaction>
</comment>
<organism evidence="16 17">
    <name type="scientific">Sphaerulina musiva (strain SO2202)</name>
    <name type="common">Poplar stem canker fungus</name>
    <name type="synonym">Septoria musiva</name>
    <dbReference type="NCBI Taxonomy" id="692275"/>
    <lineage>
        <taxon>Eukaryota</taxon>
        <taxon>Fungi</taxon>
        <taxon>Dikarya</taxon>
        <taxon>Ascomycota</taxon>
        <taxon>Pezizomycotina</taxon>
        <taxon>Dothideomycetes</taxon>
        <taxon>Dothideomycetidae</taxon>
        <taxon>Mycosphaerellales</taxon>
        <taxon>Mycosphaerellaceae</taxon>
        <taxon>Sphaerulina</taxon>
    </lineage>
</organism>
<name>M3AUC9_SPHMS</name>
<dbReference type="InterPro" id="IPR045269">
    <property type="entry name" value="Atg1-like"/>
</dbReference>